<feature type="transmembrane region" description="Helical" evidence="10">
    <location>
        <begin position="234"/>
        <end position="252"/>
    </location>
</feature>
<dbReference type="PANTHER" id="PTHR11003">
    <property type="entry name" value="POTASSIUM CHANNEL, SUBFAMILY K"/>
    <property type="match status" value="1"/>
</dbReference>
<dbReference type="PANTHER" id="PTHR11003:SF334">
    <property type="entry name" value="FI03418P"/>
    <property type="match status" value="1"/>
</dbReference>
<feature type="domain" description="Potassium channel" evidence="11">
    <location>
        <begin position="200"/>
        <end position="256"/>
    </location>
</feature>
<dbReference type="GO" id="GO:0022841">
    <property type="term" value="F:potassium ion leak channel activity"/>
    <property type="evidence" value="ECO:0007669"/>
    <property type="project" value="TreeGrafter"/>
</dbReference>
<keyword evidence="3 8" id="KW-0812">Transmembrane</keyword>
<proteinExistence type="inferred from homology"/>
<comment type="similarity">
    <text evidence="8">Belongs to the two pore domain potassium channel (TC 1.A.1.8) family.</text>
</comment>
<keyword evidence="7 8" id="KW-0407">Ion channel</keyword>
<evidence type="ECO:0000256" key="10">
    <source>
        <dbReference type="SAM" id="Phobius"/>
    </source>
</evidence>
<comment type="caution">
    <text evidence="12">The sequence shown here is derived from an EMBL/GenBank/DDBJ whole genome shotgun (WGS) entry which is preliminary data.</text>
</comment>
<accession>A0A818J278</accession>
<keyword evidence="5 8" id="KW-0406">Ion transport</keyword>
<evidence type="ECO:0000313" key="13">
    <source>
        <dbReference type="Proteomes" id="UP000663823"/>
    </source>
</evidence>
<gene>
    <name evidence="12" type="ORF">OTI717_LOCUS3327</name>
</gene>
<feature type="transmembrane region" description="Helical" evidence="10">
    <location>
        <begin position="201"/>
        <end position="222"/>
    </location>
</feature>
<organism evidence="12 13">
    <name type="scientific">Rotaria sordida</name>
    <dbReference type="NCBI Taxonomy" id="392033"/>
    <lineage>
        <taxon>Eukaryota</taxon>
        <taxon>Metazoa</taxon>
        <taxon>Spiralia</taxon>
        <taxon>Gnathifera</taxon>
        <taxon>Rotifera</taxon>
        <taxon>Eurotatoria</taxon>
        <taxon>Bdelloidea</taxon>
        <taxon>Philodinida</taxon>
        <taxon>Philodinidae</taxon>
        <taxon>Rotaria</taxon>
    </lineage>
</organism>
<reference evidence="12" key="1">
    <citation type="submission" date="2021-02" db="EMBL/GenBank/DDBJ databases">
        <authorList>
            <person name="Nowell W R."/>
        </authorList>
    </citation>
    <scope>NUCLEOTIDE SEQUENCE</scope>
</reference>
<sequence length="779" mass="89555">MMETTTYLHRVDLSSSSTPRMIIVRQNKEKPTTSVNTLNTEKNLHQLSTIDTSISTIKKPRKSLFNMRRRKIKDSSSTGDHQICARENCLRCCKKFAAFMFSRVGLFFVMIGYVALGGWLFQALEAGNEQDMRRSMNEKFNSTLYKLWDGILQVNSYPYHDKKGNFTLYATQELEKFEATVIQQIQQGFDGRTRPGADPDWNFFGAILYAVTLVSTIGYGHITTKTIPGKVATVLYSAFGVPLMMLFVANIGSTMAKLFAFVFSRIKMLFCCQWKNKKRRKSLKQFQQKNNQISIKIDEEKSIKKSNLKQTKDDQEIIEKISINNNNNNNDDDDQLTIIPLQTQINLLPQHNKFSMKDTKQLPADVRLDMLTGVPIDITKSHSLTSSISTIGERSKDALFRINELIRQNSVQDIDNSMNDEVFNDNDILLMSINQDKQQRSNDISPIQFYINETNKLTNNLENSLNDQIFIKSKEEKPNITNLDDMNIQQAIIREIPSTITTMNDDINKRIVEKDTTKEKSSKEKLKRSKSESTYNRKSYIKTNTKPDSSSRIDNNEITKSTLRRFFLRKLKKRTNQINEININNSLEQESNEIINETTRKLGRKSLSFDEHLHSLPPPPNYEESTIHDITSLPMVTWKSDNELYSTKPTLHFPTTIHTENDDDNDELYEDEQMTVPLLVTVFVIPLYLTLGAILFNIWERWGFLNSFYFCFTTLTTIGFGDYVPGASITVLAAKEKLICASLYILLGLVLIAMCFNLMKEQLIQKVKQIAGKWGILQT</sequence>
<evidence type="ECO:0000256" key="5">
    <source>
        <dbReference type="ARBA" id="ARBA00023065"/>
    </source>
</evidence>
<dbReference type="Proteomes" id="UP000663823">
    <property type="component" value="Unassembled WGS sequence"/>
</dbReference>
<evidence type="ECO:0000256" key="8">
    <source>
        <dbReference type="RuleBase" id="RU003857"/>
    </source>
</evidence>
<feature type="transmembrane region" description="Helical" evidence="10">
    <location>
        <begin position="678"/>
        <end position="699"/>
    </location>
</feature>
<dbReference type="AlphaFoldDB" id="A0A818J278"/>
<dbReference type="SUPFAM" id="SSF81324">
    <property type="entry name" value="Voltage-gated potassium channels"/>
    <property type="match status" value="2"/>
</dbReference>
<dbReference type="InterPro" id="IPR003280">
    <property type="entry name" value="2pore_dom_K_chnl"/>
</dbReference>
<evidence type="ECO:0000259" key="11">
    <source>
        <dbReference type="Pfam" id="PF07885"/>
    </source>
</evidence>
<keyword evidence="2 8" id="KW-0813">Transport</keyword>
<feature type="transmembrane region" description="Helical" evidence="10">
    <location>
        <begin position="705"/>
        <end position="726"/>
    </location>
</feature>
<evidence type="ECO:0000256" key="3">
    <source>
        <dbReference type="ARBA" id="ARBA00022692"/>
    </source>
</evidence>
<name>A0A818J278_9BILA</name>
<evidence type="ECO:0000256" key="6">
    <source>
        <dbReference type="ARBA" id="ARBA00023136"/>
    </source>
</evidence>
<protein>
    <recommendedName>
        <fullName evidence="11">Potassium channel domain-containing protein</fullName>
    </recommendedName>
</protein>
<dbReference type="InterPro" id="IPR013099">
    <property type="entry name" value="K_chnl_dom"/>
</dbReference>
<keyword evidence="6 10" id="KW-0472">Membrane</keyword>
<dbReference type="EMBL" id="CAJOAX010000178">
    <property type="protein sequence ID" value="CAF3531218.1"/>
    <property type="molecule type" value="Genomic_DNA"/>
</dbReference>
<evidence type="ECO:0000256" key="2">
    <source>
        <dbReference type="ARBA" id="ARBA00022448"/>
    </source>
</evidence>
<feature type="transmembrane region" description="Helical" evidence="10">
    <location>
        <begin position="104"/>
        <end position="124"/>
    </location>
</feature>
<dbReference type="GO" id="GO:0015271">
    <property type="term" value="F:outward rectifier potassium channel activity"/>
    <property type="evidence" value="ECO:0007669"/>
    <property type="project" value="TreeGrafter"/>
</dbReference>
<evidence type="ECO:0000256" key="1">
    <source>
        <dbReference type="ARBA" id="ARBA00004141"/>
    </source>
</evidence>
<dbReference type="PRINTS" id="PR01333">
    <property type="entry name" value="2POREKCHANEL"/>
</dbReference>
<feature type="transmembrane region" description="Helical" evidence="10">
    <location>
        <begin position="738"/>
        <end position="759"/>
    </location>
</feature>
<dbReference type="GO" id="GO:0005886">
    <property type="term" value="C:plasma membrane"/>
    <property type="evidence" value="ECO:0007669"/>
    <property type="project" value="TreeGrafter"/>
</dbReference>
<evidence type="ECO:0000256" key="9">
    <source>
        <dbReference type="SAM" id="MobiDB-lite"/>
    </source>
</evidence>
<evidence type="ECO:0000256" key="7">
    <source>
        <dbReference type="ARBA" id="ARBA00023303"/>
    </source>
</evidence>
<feature type="domain" description="Potassium channel" evidence="11">
    <location>
        <begin position="685"/>
        <end position="763"/>
    </location>
</feature>
<keyword evidence="4 10" id="KW-1133">Transmembrane helix</keyword>
<comment type="subcellular location">
    <subcellularLocation>
        <location evidence="1">Membrane</location>
        <topology evidence="1">Multi-pass membrane protein</topology>
    </subcellularLocation>
</comment>
<feature type="region of interest" description="Disordered" evidence="9">
    <location>
        <begin position="516"/>
        <end position="554"/>
    </location>
</feature>
<dbReference type="GO" id="GO:0030322">
    <property type="term" value="P:stabilization of membrane potential"/>
    <property type="evidence" value="ECO:0007669"/>
    <property type="project" value="TreeGrafter"/>
</dbReference>
<dbReference type="Pfam" id="PF07885">
    <property type="entry name" value="Ion_trans_2"/>
    <property type="match status" value="2"/>
</dbReference>
<dbReference type="Gene3D" id="1.10.287.70">
    <property type="match status" value="2"/>
</dbReference>
<evidence type="ECO:0000313" key="12">
    <source>
        <dbReference type="EMBL" id="CAF3531218.1"/>
    </source>
</evidence>
<evidence type="ECO:0000256" key="4">
    <source>
        <dbReference type="ARBA" id="ARBA00022989"/>
    </source>
</evidence>